<name>A0A5N6RKV6_9ROSI</name>
<dbReference type="Proteomes" id="UP000327013">
    <property type="component" value="Chromosome 7"/>
</dbReference>
<evidence type="ECO:0000313" key="1">
    <source>
        <dbReference type="EMBL" id="KAE8100152.1"/>
    </source>
</evidence>
<reference evidence="1 2" key="1">
    <citation type="submission" date="2019-06" db="EMBL/GenBank/DDBJ databases">
        <title>A chromosomal-level reference genome of Carpinus fangiana (Coryloideae, Betulaceae).</title>
        <authorList>
            <person name="Yang X."/>
            <person name="Wang Z."/>
            <person name="Zhang L."/>
            <person name="Hao G."/>
            <person name="Liu J."/>
            <person name="Yang Y."/>
        </authorList>
    </citation>
    <scope>NUCLEOTIDE SEQUENCE [LARGE SCALE GENOMIC DNA]</scope>
    <source>
        <strain evidence="1">Cfa_2016G</strain>
        <tissue evidence="1">Leaf</tissue>
    </source>
</reference>
<organism evidence="1 2">
    <name type="scientific">Carpinus fangiana</name>
    <dbReference type="NCBI Taxonomy" id="176857"/>
    <lineage>
        <taxon>Eukaryota</taxon>
        <taxon>Viridiplantae</taxon>
        <taxon>Streptophyta</taxon>
        <taxon>Embryophyta</taxon>
        <taxon>Tracheophyta</taxon>
        <taxon>Spermatophyta</taxon>
        <taxon>Magnoliopsida</taxon>
        <taxon>eudicotyledons</taxon>
        <taxon>Gunneridae</taxon>
        <taxon>Pentapetalae</taxon>
        <taxon>rosids</taxon>
        <taxon>fabids</taxon>
        <taxon>Fagales</taxon>
        <taxon>Betulaceae</taxon>
        <taxon>Carpinus</taxon>
    </lineage>
</organism>
<sequence>MTTSSAGGGVILEMAEEVVIANGVEFGVALKAVDRTLALDGVDALQVIVVGEDDLLGAEELPPAADLLLQLVVPSHIDLHVCPASIRLY</sequence>
<gene>
    <name evidence="1" type="ORF">FH972_018077</name>
</gene>
<proteinExistence type="predicted"/>
<accession>A0A5N6RKV6</accession>
<dbReference type="EMBL" id="CM017327">
    <property type="protein sequence ID" value="KAE8100152.1"/>
    <property type="molecule type" value="Genomic_DNA"/>
</dbReference>
<dbReference type="AlphaFoldDB" id="A0A5N6RKV6"/>
<protein>
    <submittedName>
        <fullName evidence="1">Uncharacterized protein</fullName>
    </submittedName>
</protein>
<evidence type="ECO:0000313" key="2">
    <source>
        <dbReference type="Proteomes" id="UP000327013"/>
    </source>
</evidence>
<keyword evidence="2" id="KW-1185">Reference proteome</keyword>